<evidence type="ECO:0000256" key="3">
    <source>
        <dbReference type="ARBA" id="ARBA00004771"/>
    </source>
</evidence>
<dbReference type="Proteomes" id="UP000326396">
    <property type="component" value="Linkage Group LG11"/>
</dbReference>
<sequence>MDSSTGLKHIKTTTKDGPRFREDEQPLSPMAQLFHEPGSNVYIITMMGCKTKIKPEVVKKNMVHSLLPHPRFSSLQVIDKETRSIRWVPTNVNIDNHVIVPELDPNIMFPDKFVDDYVSNLSRSPIDNSKPLWELHLLDIKTTSDEGTGVFRVHHSLGDGLSLMTLFLASTRQSSDIDALPTLPVSKKSGYIKFGSCWSFIKVFWNSIVAVIMFVFTFWFLKDTDTPLKANMGVENRPRRFVRKSLKLADINAVRDAMNVTLNDVALGITQACLSTYLNRRYSEIQDVDRRGDCHDKQDFLPKNIRLRATFFFNLRATTRIDTLIETMKTGTNVGQWGNRIGYVLLPFAIGLKSNPLDYVKEAKAIIDRKKSSLEPLYTYYIVYLVLKLFGIKAVGKLNHKVFFNTTLWFTNVPGPQQQVTFHGHDVNYIAPSCYGQPNWPGILHDGDLIMYVGHGPHGYVDMVSVWVAFRSHVANADEETIPDPQRLCDDLEESLHLIKTSALLNKNFKNKGKGAQRLTGKGIIGLVIGQLGQKQMQPEYIDTQMNDANTQPANRRKKTSIICEHFIIKNVSAGIWRACCKQCKQSFAYRTGSKVVGTSHLKRHIASCDHHYSLTRKTGPISHTPHKSYKRSSASLFYPIKIEFINRHNLSKSLELDQPTHTNTSLEAKITPLISQPTASDTVFDADMRNGSN</sequence>
<evidence type="ECO:0000256" key="8">
    <source>
        <dbReference type="ARBA" id="ARBA00024360"/>
    </source>
</evidence>
<dbReference type="PANTHER" id="PTHR31650">
    <property type="entry name" value="O-ACYLTRANSFERASE (WSD1-LIKE) FAMILY PROTEIN"/>
    <property type="match status" value="1"/>
</dbReference>
<dbReference type="InterPro" id="IPR045034">
    <property type="entry name" value="O-acyltransferase_WSD1-like"/>
</dbReference>
<gene>
    <name evidence="15" type="ORF">E3N88_05894</name>
</gene>
<dbReference type="SMART" id="SM00614">
    <property type="entry name" value="ZnF_BED"/>
    <property type="match status" value="1"/>
</dbReference>
<comment type="catalytic activity">
    <reaction evidence="9">
        <text>a long chain fatty alcohol + a fatty acyl-CoA = a long-chain alcohol wax ester + CoA</text>
        <dbReference type="Rhea" id="RHEA:38443"/>
        <dbReference type="ChEBI" id="CHEBI:17135"/>
        <dbReference type="ChEBI" id="CHEBI:57287"/>
        <dbReference type="ChEBI" id="CHEBI:77636"/>
        <dbReference type="ChEBI" id="CHEBI:235323"/>
        <dbReference type="EC" id="2.3.1.75"/>
    </reaction>
</comment>
<keyword evidence="12" id="KW-0472">Membrane</keyword>
<comment type="catalytic activity">
    <reaction evidence="10">
        <text>an acyl-CoA + a 1,2-diacyl-sn-glycerol = a triacyl-sn-glycerol + CoA</text>
        <dbReference type="Rhea" id="RHEA:10868"/>
        <dbReference type="ChEBI" id="CHEBI:17815"/>
        <dbReference type="ChEBI" id="CHEBI:57287"/>
        <dbReference type="ChEBI" id="CHEBI:58342"/>
        <dbReference type="ChEBI" id="CHEBI:64615"/>
        <dbReference type="EC" id="2.3.1.20"/>
    </reaction>
</comment>
<comment type="pathway">
    <text evidence="4">Lipid metabolism.</text>
</comment>
<feature type="domain" description="O-acyltransferase WSD1-like N-terminal" evidence="13">
    <location>
        <begin position="62"/>
        <end position="182"/>
    </location>
</feature>
<evidence type="ECO:0000256" key="9">
    <source>
        <dbReference type="ARBA" id="ARBA00047604"/>
    </source>
</evidence>
<dbReference type="EMBL" id="SZYD01000003">
    <property type="protein sequence ID" value="KAD6794998.1"/>
    <property type="molecule type" value="Genomic_DNA"/>
</dbReference>
<organism evidence="15 16">
    <name type="scientific">Mikania micrantha</name>
    <name type="common">bitter vine</name>
    <dbReference type="NCBI Taxonomy" id="192012"/>
    <lineage>
        <taxon>Eukaryota</taxon>
        <taxon>Viridiplantae</taxon>
        <taxon>Streptophyta</taxon>
        <taxon>Embryophyta</taxon>
        <taxon>Tracheophyta</taxon>
        <taxon>Spermatophyta</taxon>
        <taxon>Magnoliopsida</taxon>
        <taxon>eudicotyledons</taxon>
        <taxon>Gunneridae</taxon>
        <taxon>Pentapetalae</taxon>
        <taxon>asterids</taxon>
        <taxon>campanulids</taxon>
        <taxon>Asterales</taxon>
        <taxon>Asteraceae</taxon>
        <taxon>Asteroideae</taxon>
        <taxon>Heliantheae alliance</taxon>
        <taxon>Eupatorieae</taxon>
        <taxon>Mikania</taxon>
    </lineage>
</organism>
<keyword evidence="5" id="KW-0808">Transferase</keyword>
<dbReference type="GO" id="GO:0047196">
    <property type="term" value="F:long-chain-alcohol O-fatty-acyltransferase activity"/>
    <property type="evidence" value="ECO:0007669"/>
    <property type="project" value="UniProtKB-EC"/>
</dbReference>
<feature type="transmembrane region" description="Helical" evidence="12">
    <location>
        <begin position="203"/>
        <end position="221"/>
    </location>
</feature>
<evidence type="ECO:0000256" key="6">
    <source>
        <dbReference type="ARBA" id="ARBA00022824"/>
    </source>
</evidence>
<dbReference type="InterPro" id="IPR004255">
    <property type="entry name" value="O-acyltransferase_WSD1_N"/>
</dbReference>
<dbReference type="AlphaFoldDB" id="A0A5N6PMA4"/>
<dbReference type="GO" id="GO:0005789">
    <property type="term" value="C:endoplasmic reticulum membrane"/>
    <property type="evidence" value="ECO:0007669"/>
    <property type="project" value="UniProtKB-SubCell"/>
</dbReference>
<accession>A0A5N6PMA4</accession>
<evidence type="ECO:0000256" key="1">
    <source>
        <dbReference type="ARBA" id="ARBA00004162"/>
    </source>
</evidence>
<comment type="subcellular location">
    <subcellularLocation>
        <location evidence="1">Cell membrane</location>
        <topology evidence="1">Single-pass membrane protein</topology>
    </subcellularLocation>
    <subcellularLocation>
        <location evidence="2">Endoplasmic reticulum membrane</location>
    </subcellularLocation>
</comment>
<evidence type="ECO:0000256" key="4">
    <source>
        <dbReference type="ARBA" id="ARBA00005189"/>
    </source>
</evidence>
<evidence type="ECO:0000256" key="12">
    <source>
        <dbReference type="SAM" id="Phobius"/>
    </source>
</evidence>
<dbReference type="Pfam" id="PF03007">
    <property type="entry name" value="WS_DGAT_cat"/>
    <property type="match status" value="1"/>
</dbReference>
<protein>
    <submittedName>
        <fullName evidence="15">Uncharacterized protein</fullName>
    </submittedName>
</protein>
<dbReference type="PANTHER" id="PTHR31650:SF79">
    <property type="entry name" value="O-ACYLTRANSFERASE (WSD1-LIKE) FAMILY PROTEIN-RELATED"/>
    <property type="match status" value="1"/>
</dbReference>
<evidence type="ECO:0000256" key="7">
    <source>
        <dbReference type="ARBA" id="ARBA00023315"/>
    </source>
</evidence>
<dbReference type="GO" id="GO:0004144">
    <property type="term" value="F:diacylglycerol O-acyltransferase activity"/>
    <property type="evidence" value="ECO:0007669"/>
    <property type="project" value="UniProtKB-EC"/>
</dbReference>
<dbReference type="InterPro" id="IPR009721">
    <property type="entry name" value="O-acyltransferase_WSD1_C"/>
</dbReference>
<evidence type="ECO:0000256" key="5">
    <source>
        <dbReference type="ARBA" id="ARBA00022679"/>
    </source>
</evidence>
<comment type="caution">
    <text evidence="15">The sequence shown here is derived from an EMBL/GenBank/DDBJ whole genome shotgun (WGS) entry which is preliminary data.</text>
</comment>
<dbReference type="UniPathway" id="UPA00282"/>
<evidence type="ECO:0000313" key="16">
    <source>
        <dbReference type="Proteomes" id="UP000326396"/>
    </source>
</evidence>
<feature type="compositionally biased region" description="Basic and acidic residues" evidence="11">
    <location>
        <begin position="13"/>
        <end position="23"/>
    </location>
</feature>
<evidence type="ECO:0000256" key="10">
    <source>
        <dbReference type="ARBA" id="ARBA00048109"/>
    </source>
</evidence>
<keyword evidence="6" id="KW-0256">Endoplasmic reticulum</keyword>
<dbReference type="OrthoDB" id="619536at2759"/>
<dbReference type="GO" id="GO:0005886">
    <property type="term" value="C:plasma membrane"/>
    <property type="evidence" value="ECO:0007669"/>
    <property type="project" value="UniProtKB-SubCell"/>
</dbReference>
<keyword evidence="12" id="KW-0812">Transmembrane</keyword>
<name>A0A5N6PMA4_9ASTR</name>
<comment type="pathway">
    <text evidence="3">Glycerolipid metabolism; triacylglycerol biosynthesis.</text>
</comment>
<evidence type="ECO:0000259" key="14">
    <source>
        <dbReference type="Pfam" id="PF06974"/>
    </source>
</evidence>
<proteinExistence type="inferred from homology"/>
<evidence type="ECO:0000256" key="11">
    <source>
        <dbReference type="SAM" id="MobiDB-lite"/>
    </source>
</evidence>
<evidence type="ECO:0000313" key="15">
    <source>
        <dbReference type="EMBL" id="KAD6794998.1"/>
    </source>
</evidence>
<reference evidence="15 16" key="1">
    <citation type="submission" date="2019-05" db="EMBL/GenBank/DDBJ databases">
        <title>Mikania micrantha, genome provides insights into the molecular mechanism of rapid growth.</title>
        <authorList>
            <person name="Liu B."/>
        </authorList>
    </citation>
    <scope>NUCLEOTIDE SEQUENCE [LARGE SCALE GENOMIC DNA]</scope>
    <source>
        <strain evidence="15">NLD-2019</strain>
        <tissue evidence="15">Leaf</tissue>
    </source>
</reference>
<keyword evidence="7" id="KW-0012">Acyltransferase</keyword>
<comment type="similarity">
    <text evidence="8">In the N-terminal section; belongs to the long-chain O-acyltransferase family.</text>
</comment>
<feature type="region of interest" description="Disordered" evidence="11">
    <location>
        <begin position="1"/>
        <end position="23"/>
    </location>
</feature>
<dbReference type="Pfam" id="PF06974">
    <property type="entry name" value="WS_DGAT_C"/>
    <property type="match status" value="1"/>
</dbReference>
<dbReference type="GO" id="GO:0019432">
    <property type="term" value="P:triglyceride biosynthetic process"/>
    <property type="evidence" value="ECO:0007669"/>
    <property type="project" value="UniProtKB-UniPathway"/>
</dbReference>
<feature type="domain" description="O-acyltransferase WSD1 C-terminal" evidence="14">
    <location>
        <begin position="337"/>
        <end position="439"/>
    </location>
</feature>
<keyword evidence="12" id="KW-1133">Transmembrane helix</keyword>
<keyword evidence="16" id="KW-1185">Reference proteome</keyword>
<evidence type="ECO:0000259" key="13">
    <source>
        <dbReference type="Pfam" id="PF03007"/>
    </source>
</evidence>
<evidence type="ECO:0000256" key="2">
    <source>
        <dbReference type="ARBA" id="ARBA00004586"/>
    </source>
</evidence>
<dbReference type="SUPFAM" id="SSF52777">
    <property type="entry name" value="CoA-dependent acyltransferases"/>
    <property type="match status" value="1"/>
</dbReference>